<gene>
    <name evidence="1" type="ORF">OYC61_013955</name>
</gene>
<dbReference type="EMBL" id="JAPQTC020000004">
    <property type="protein sequence ID" value="MDT8505404.1"/>
    <property type="molecule type" value="Genomic_DNA"/>
</dbReference>
<dbReference type="Pfam" id="PF02924">
    <property type="entry name" value="HDPD"/>
    <property type="match status" value="1"/>
</dbReference>
<sequence>MPFIEQKPRTADFLLSEANGSRSRETGEMAPTATAIYAGQVLALNADGRYVPFAGKGDEPDSPVKAVGVLYANVPASDEPQAVVVIRRDAEVAGELLFGLDADATTDLQEVGVIVRI</sequence>
<reference evidence="1" key="1">
    <citation type="submission" date="2023-08" db="EMBL/GenBank/DDBJ databases">
        <title>Study of Resistomes in environmental pathogenic environmental.</title>
        <authorList>
            <person name="Bhattacharjee A."/>
            <person name="Singh A.K."/>
        </authorList>
    </citation>
    <scope>NUCLEOTIDE SEQUENCE</scope>
    <source>
        <strain evidence="1">S1</strain>
    </source>
</reference>
<accession>A0ABU3MYH2</accession>
<dbReference type="Proteomes" id="UP001074635">
    <property type="component" value="Unassembled WGS sequence"/>
</dbReference>
<dbReference type="RefSeq" id="WP_203145736.1">
    <property type="nucleotide sequence ID" value="NZ_JAPQTC020000004.1"/>
</dbReference>
<evidence type="ECO:0000313" key="1">
    <source>
        <dbReference type="EMBL" id="MDT8505404.1"/>
    </source>
</evidence>
<keyword evidence="2" id="KW-1185">Reference proteome</keyword>
<comment type="caution">
    <text evidence="1">The sequence shown here is derived from an EMBL/GenBank/DDBJ whole genome shotgun (WGS) entry which is preliminary data.</text>
</comment>
<organism evidence="1 2">
    <name type="scientific">Alcaligenes nematophilus</name>
    <dbReference type="NCBI Taxonomy" id="2994643"/>
    <lineage>
        <taxon>Bacteria</taxon>
        <taxon>Pseudomonadati</taxon>
        <taxon>Pseudomonadota</taxon>
        <taxon>Betaproteobacteria</taxon>
        <taxon>Burkholderiales</taxon>
        <taxon>Alcaligenaceae</taxon>
        <taxon>Alcaligenes</taxon>
    </lineage>
</organism>
<dbReference type="InterPro" id="IPR004195">
    <property type="entry name" value="Head_decoration_D"/>
</dbReference>
<evidence type="ECO:0000313" key="2">
    <source>
        <dbReference type="Proteomes" id="UP001074635"/>
    </source>
</evidence>
<protein>
    <submittedName>
        <fullName evidence="1">Head decoration protein</fullName>
    </submittedName>
</protein>
<name>A0ABU3MYH2_9BURK</name>
<proteinExistence type="predicted"/>